<dbReference type="GO" id="GO:0000976">
    <property type="term" value="F:transcription cis-regulatory region binding"/>
    <property type="evidence" value="ECO:0007669"/>
    <property type="project" value="TreeGrafter"/>
</dbReference>
<dbReference type="PANTHER" id="PTHR30055:SF235">
    <property type="entry name" value="TRANSCRIPTIONAL REGULATORY PROTEIN"/>
    <property type="match status" value="1"/>
</dbReference>
<dbReference type="Pfam" id="PF17920">
    <property type="entry name" value="TetR_C_16"/>
    <property type="match status" value="1"/>
</dbReference>
<dbReference type="PRINTS" id="PR00455">
    <property type="entry name" value="HTHTETR"/>
</dbReference>
<dbReference type="Pfam" id="PF00440">
    <property type="entry name" value="TetR_N"/>
    <property type="match status" value="1"/>
</dbReference>
<accession>A0A7W0HQ63</accession>
<sequence>MSPTRAERRAASEQRILEAARLLFAERGFERTTIRAVATAAQVDPALVMQRFGSKQELFTRAVEHTTAQTPQEDDPVEHVLGTLGWKLGELPPESLAMLRSMLTHPEAASTARAALAGQIERIGSSLGGDDASLRAALMTVIMLGVTVGHQLLELEELRDVPPEEIARLLRPCLQELAR</sequence>
<dbReference type="AlphaFoldDB" id="A0A7W0HQ63"/>
<dbReference type="SUPFAM" id="SSF48498">
    <property type="entry name" value="Tetracyclin repressor-like, C-terminal domain"/>
    <property type="match status" value="1"/>
</dbReference>
<dbReference type="Gene3D" id="1.10.10.60">
    <property type="entry name" value="Homeodomain-like"/>
    <property type="match status" value="1"/>
</dbReference>
<dbReference type="PANTHER" id="PTHR30055">
    <property type="entry name" value="HTH-TYPE TRANSCRIPTIONAL REGULATOR RUTR"/>
    <property type="match status" value="1"/>
</dbReference>
<keyword evidence="1 2" id="KW-0238">DNA-binding</keyword>
<evidence type="ECO:0000313" key="5">
    <source>
        <dbReference type="Proteomes" id="UP000530928"/>
    </source>
</evidence>
<dbReference type="InterPro" id="IPR041678">
    <property type="entry name" value="TetR_C_16"/>
</dbReference>
<dbReference type="RefSeq" id="WP_181610362.1">
    <property type="nucleotide sequence ID" value="NZ_BAABAM010000002.1"/>
</dbReference>
<comment type="caution">
    <text evidence="4">The sequence shown here is derived from an EMBL/GenBank/DDBJ whole genome shotgun (WGS) entry which is preliminary data.</text>
</comment>
<dbReference type="InterPro" id="IPR001647">
    <property type="entry name" value="HTH_TetR"/>
</dbReference>
<feature type="DNA-binding region" description="H-T-H motif" evidence="2">
    <location>
        <begin position="33"/>
        <end position="52"/>
    </location>
</feature>
<dbReference type="InterPro" id="IPR050109">
    <property type="entry name" value="HTH-type_TetR-like_transc_reg"/>
</dbReference>
<feature type="domain" description="HTH tetR-type" evidence="3">
    <location>
        <begin position="10"/>
        <end position="70"/>
    </location>
</feature>
<dbReference type="SUPFAM" id="SSF46689">
    <property type="entry name" value="Homeodomain-like"/>
    <property type="match status" value="1"/>
</dbReference>
<dbReference type="Gene3D" id="1.10.357.10">
    <property type="entry name" value="Tetracycline Repressor, domain 2"/>
    <property type="match status" value="1"/>
</dbReference>
<dbReference type="GO" id="GO:0003700">
    <property type="term" value="F:DNA-binding transcription factor activity"/>
    <property type="evidence" value="ECO:0007669"/>
    <property type="project" value="TreeGrafter"/>
</dbReference>
<name>A0A7W0HQ63_9ACTN</name>
<protein>
    <submittedName>
        <fullName evidence="4">AcrR family transcriptional regulator</fullName>
    </submittedName>
</protein>
<proteinExistence type="predicted"/>
<dbReference type="PROSITE" id="PS50977">
    <property type="entry name" value="HTH_TETR_2"/>
    <property type="match status" value="1"/>
</dbReference>
<gene>
    <name evidence="4" type="ORF">HNR30_002919</name>
</gene>
<dbReference type="Proteomes" id="UP000530928">
    <property type="component" value="Unassembled WGS sequence"/>
</dbReference>
<dbReference type="InterPro" id="IPR009057">
    <property type="entry name" value="Homeodomain-like_sf"/>
</dbReference>
<evidence type="ECO:0000259" key="3">
    <source>
        <dbReference type="PROSITE" id="PS50977"/>
    </source>
</evidence>
<reference evidence="4 5" key="1">
    <citation type="submission" date="2020-07" db="EMBL/GenBank/DDBJ databases">
        <title>Genomic Encyclopedia of Type Strains, Phase IV (KMG-IV): sequencing the most valuable type-strain genomes for metagenomic binning, comparative biology and taxonomic classification.</title>
        <authorList>
            <person name="Goeker M."/>
        </authorList>
    </citation>
    <scope>NUCLEOTIDE SEQUENCE [LARGE SCALE GENOMIC DNA]</scope>
    <source>
        <strain evidence="4 5">DSM 45533</strain>
    </source>
</reference>
<evidence type="ECO:0000256" key="2">
    <source>
        <dbReference type="PROSITE-ProRule" id="PRU00335"/>
    </source>
</evidence>
<evidence type="ECO:0000313" key="4">
    <source>
        <dbReference type="EMBL" id="MBA2891578.1"/>
    </source>
</evidence>
<dbReference type="EMBL" id="JACDUR010000003">
    <property type="protein sequence ID" value="MBA2891578.1"/>
    <property type="molecule type" value="Genomic_DNA"/>
</dbReference>
<dbReference type="InterPro" id="IPR036271">
    <property type="entry name" value="Tet_transcr_reg_TetR-rel_C_sf"/>
</dbReference>
<evidence type="ECO:0000256" key="1">
    <source>
        <dbReference type="ARBA" id="ARBA00023125"/>
    </source>
</evidence>
<keyword evidence="5" id="KW-1185">Reference proteome</keyword>
<organism evidence="4 5">
    <name type="scientific">Nonomuraea soli</name>
    <dbReference type="NCBI Taxonomy" id="1032476"/>
    <lineage>
        <taxon>Bacteria</taxon>
        <taxon>Bacillati</taxon>
        <taxon>Actinomycetota</taxon>
        <taxon>Actinomycetes</taxon>
        <taxon>Streptosporangiales</taxon>
        <taxon>Streptosporangiaceae</taxon>
        <taxon>Nonomuraea</taxon>
    </lineage>
</organism>